<dbReference type="PANTHER" id="PTHR45613:SF477">
    <property type="entry name" value="PPR DOMAIN PROTEIN"/>
    <property type="match status" value="1"/>
</dbReference>
<dbReference type="Pfam" id="PF13812">
    <property type="entry name" value="PPR_3"/>
    <property type="match status" value="1"/>
</dbReference>
<comment type="caution">
    <text evidence="3">The sequence shown here is derived from an EMBL/GenBank/DDBJ whole genome shotgun (WGS) entry which is preliminary data.</text>
</comment>
<dbReference type="InterPro" id="IPR002885">
    <property type="entry name" value="PPR_rpt"/>
</dbReference>
<keyword evidence="1" id="KW-0677">Repeat</keyword>
<evidence type="ECO:0000256" key="1">
    <source>
        <dbReference type="ARBA" id="ARBA00022737"/>
    </source>
</evidence>
<protein>
    <submittedName>
        <fullName evidence="3">Putative tetratricopeptide-like helical domain-containing protein</fullName>
    </submittedName>
</protein>
<organism evidence="3 4">
    <name type="scientific">Medicago truncatula</name>
    <name type="common">Barrel medic</name>
    <name type="synonym">Medicago tribuloides</name>
    <dbReference type="NCBI Taxonomy" id="3880"/>
    <lineage>
        <taxon>Eukaryota</taxon>
        <taxon>Viridiplantae</taxon>
        <taxon>Streptophyta</taxon>
        <taxon>Embryophyta</taxon>
        <taxon>Tracheophyta</taxon>
        <taxon>Spermatophyta</taxon>
        <taxon>Magnoliopsida</taxon>
        <taxon>eudicotyledons</taxon>
        <taxon>Gunneridae</taxon>
        <taxon>Pentapetalae</taxon>
        <taxon>rosids</taxon>
        <taxon>fabids</taxon>
        <taxon>Fabales</taxon>
        <taxon>Fabaceae</taxon>
        <taxon>Papilionoideae</taxon>
        <taxon>50 kb inversion clade</taxon>
        <taxon>NPAAA clade</taxon>
        <taxon>Hologalegina</taxon>
        <taxon>IRL clade</taxon>
        <taxon>Trifolieae</taxon>
        <taxon>Medicago</taxon>
    </lineage>
</organism>
<feature type="repeat" description="PPR" evidence="2">
    <location>
        <begin position="291"/>
        <end position="321"/>
    </location>
</feature>
<accession>A0A396JTZ2</accession>
<evidence type="ECO:0000313" key="4">
    <source>
        <dbReference type="Proteomes" id="UP000265566"/>
    </source>
</evidence>
<dbReference type="Pfam" id="PF13041">
    <property type="entry name" value="PPR_2"/>
    <property type="match status" value="2"/>
</dbReference>
<dbReference type="Gramene" id="rna3631">
    <property type="protein sequence ID" value="RHN79793.1"/>
    <property type="gene ID" value="gene3631"/>
</dbReference>
<sequence>MFCNTMLLSMLRRRYGGAVSIIPSNNKFLPPGRSVSTCMLSKVLSNTNNNNNTNTIPYDDDSGSRVILPDYLCFNKYISAVTWFENNLSDGYASISEYNAVLSSLLRMGYHPTVLSFAQQLEESHNNHLQRVLPDIHTWTILIKAHAFDGNMFSAMSFFHKIINNGHRPTAEETLNILLHGFCVRHQIHKAMLFYNYIVLKNENGAGFKWNYHSYLILITGLCRIGETQSAIQLLRKALQIEIDTESLHAFTVMRCYNTIIFRLACKDRLINQAYDLYSEMKLHGNNVSPNSHTYHHLIFGYCIIGQFKQAIRLFKEFKASINIRPCLLTIAVTEREVKSAKSVVAVMIKGGLRPNVASYHSVIDRLYKGQSRRRVMNKIAQKVDTLVRPKIFPDGYYDYM</sequence>
<dbReference type="Proteomes" id="UP000265566">
    <property type="component" value="Chromosome 1"/>
</dbReference>
<name>A0A396JTZ2_MEDTR</name>
<dbReference type="SUPFAM" id="SSF81901">
    <property type="entry name" value="HCP-like"/>
    <property type="match status" value="1"/>
</dbReference>
<dbReference type="PANTHER" id="PTHR45613">
    <property type="entry name" value="PENTATRICOPEPTIDE REPEAT-CONTAINING PROTEIN"/>
    <property type="match status" value="1"/>
</dbReference>
<dbReference type="Pfam" id="PF01535">
    <property type="entry name" value="PPR"/>
    <property type="match status" value="1"/>
</dbReference>
<reference evidence="4" key="1">
    <citation type="journal article" date="2018" name="Nat. Plants">
        <title>Whole-genome landscape of Medicago truncatula symbiotic genes.</title>
        <authorList>
            <person name="Pecrix Y."/>
            <person name="Staton S.E."/>
            <person name="Sallet E."/>
            <person name="Lelandais-Briere C."/>
            <person name="Moreau S."/>
            <person name="Carrere S."/>
            <person name="Blein T."/>
            <person name="Jardinaud M.F."/>
            <person name="Latrasse D."/>
            <person name="Zouine M."/>
            <person name="Zahm M."/>
            <person name="Kreplak J."/>
            <person name="Mayjonade B."/>
            <person name="Satge C."/>
            <person name="Perez M."/>
            <person name="Cauet S."/>
            <person name="Marande W."/>
            <person name="Chantry-Darmon C."/>
            <person name="Lopez-Roques C."/>
            <person name="Bouchez O."/>
            <person name="Berard A."/>
            <person name="Debelle F."/>
            <person name="Munos S."/>
            <person name="Bendahmane A."/>
            <person name="Berges H."/>
            <person name="Niebel A."/>
            <person name="Buitink J."/>
            <person name="Frugier F."/>
            <person name="Benhamed M."/>
            <person name="Crespi M."/>
            <person name="Gouzy J."/>
            <person name="Gamas P."/>
        </authorList>
    </citation>
    <scope>NUCLEOTIDE SEQUENCE [LARGE SCALE GENOMIC DNA]</scope>
    <source>
        <strain evidence="4">cv. Jemalong A17</strain>
    </source>
</reference>
<dbReference type="Gene3D" id="1.25.40.10">
    <property type="entry name" value="Tetratricopeptide repeat domain"/>
    <property type="match status" value="2"/>
</dbReference>
<dbReference type="EMBL" id="PSQE01000001">
    <property type="protein sequence ID" value="RHN79793.1"/>
    <property type="molecule type" value="Genomic_DNA"/>
</dbReference>
<dbReference type="InterPro" id="IPR011990">
    <property type="entry name" value="TPR-like_helical_dom_sf"/>
</dbReference>
<dbReference type="AlphaFoldDB" id="A0A396JTZ2"/>
<evidence type="ECO:0000256" key="2">
    <source>
        <dbReference type="PROSITE-ProRule" id="PRU00708"/>
    </source>
</evidence>
<evidence type="ECO:0000313" key="3">
    <source>
        <dbReference type="EMBL" id="RHN79793.1"/>
    </source>
</evidence>
<proteinExistence type="predicted"/>
<feature type="repeat" description="PPR" evidence="2">
    <location>
        <begin position="135"/>
        <end position="169"/>
    </location>
</feature>
<gene>
    <name evidence="3" type="ORF">MtrunA17_Chr1g0181191</name>
</gene>
<dbReference type="PROSITE" id="PS51375">
    <property type="entry name" value="PPR"/>
    <property type="match status" value="2"/>
</dbReference>